<evidence type="ECO:0000256" key="4">
    <source>
        <dbReference type="ARBA" id="ARBA00022496"/>
    </source>
</evidence>
<keyword evidence="15" id="KW-1185">Reference proteome</keyword>
<feature type="chain" id="PRO_5047211352" evidence="12">
    <location>
        <begin position="18"/>
        <end position="1203"/>
    </location>
</feature>
<evidence type="ECO:0000256" key="3">
    <source>
        <dbReference type="ARBA" id="ARBA00022452"/>
    </source>
</evidence>
<dbReference type="Pfam" id="PF07660">
    <property type="entry name" value="STN"/>
    <property type="match status" value="1"/>
</dbReference>
<keyword evidence="12" id="KW-0732">Signal</keyword>
<dbReference type="InterPro" id="IPR023996">
    <property type="entry name" value="TonB-dep_OMP_SusC/RagA"/>
</dbReference>
<dbReference type="InterPro" id="IPR036942">
    <property type="entry name" value="Beta-barrel_TonB_sf"/>
</dbReference>
<dbReference type="InterPro" id="IPR012910">
    <property type="entry name" value="Plug_dom"/>
</dbReference>
<dbReference type="SMART" id="SM00965">
    <property type="entry name" value="STN"/>
    <property type="match status" value="1"/>
</dbReference>
<dbReference type="InterPro" id="IPR023997">
    <property type="entry name" value="TonB-dep_OMP_SusC/RagA_CS"/>
</dbReference>
<evidence type="ECO:0000313" key="14">
    <source>
        <dbReference type="EMBL" id="MBC5622781.1"/>
    </source>
</evidence>
<dbReference type="SUPFAM" id="SSF49464">
    <property type="entry name" value="Carboxypeptidase regulatory domain-like"/>
    <property type="match status" value="1"/>
</dbReference>
<evidence type="ECO:0000256" key="2">
    <source>
        <dbReference type="ARBA" id="ARBA00022448"/>
    </source>
</evidence>
<dbReference type="InterPro" id="IPR000531">
    <property type="entry name" value="Beta-barrel_TonB"/>
</dbReference>
<dbReference type="Gene3D" id="2.60.40.1120">
    <property type="entry name" value="Carboxypeptidase-like, regulatory domain"/>
    <property type="match status" value="1"/>
</dbReference>
<keyword evidence="9 10" id="KW-0998">Cell outer membrane</keyword>
<keyword evidence="4" id="KW-0406">Ion transport</keyword>
<dbReference type="RefSeq" id="WP_186977626.1">
    <property type="nucleotide sequence ID" value="NZ_JACOOH010000008.1"/>
</dbReference>
<feature type="domain" description="Secretin/TonB short N-terminal" evidence="13">
    <location>
        <begin position="46"/>
        <end position="97"/>
    </location>
</feature>
<evidence type="ECO:0000256" key="1">
    <source>
        <dbReference type="ARBA" id="ARBA00004571"/>
    </source>
</evidence>
<feature type="signal peptide" evidence="12">
    <location>
        <begin position="1"/>
        <end position="17"/>
    </location>
</feature>
<keyword evidence="3 10" id="KW-1134">Transmembrane beta strand</keyword>
<dbReference type="Gene3D" id="2.170.130.10">
    <property type="entry name" value="TonB-dependent receptor, plug domain"/>
    <property type="match status" value="1"/>
</dbReference>
<organism evidence="14 15">
    <name type="scientific">Butyricimonas hominis</name>
    <dbReference type="NCBI Taxonomy" id="2763032"/>
    <lineage>
        <taxon>Bacteria</taxon>
        <taxon>Pseudomonadati</taxon>
        <taxon>Bacteroidota</taxon>
        <taxon>Bacteroidia</taxon>
        <taxon>Bacteroidales</taxon>
        <taxon>Odoribacteraceae</taxon>
        <taxon>Butyricimonas</taxon>
    </lineage>
</organism>
<comment type="caution">
    <text evidence="14">The sequence shown here is derived from an EMBL/GenBank/DDBJ whole genome shotgun (WGS) entry which is preliminary data.</text>
</comment>
<dbReference type="SUPFAM" id="SSF56935">
    <property type="entry name" value="Porins"/>
    <property type="match status" value="1"/>
</dbReference>
<keyword evidence="7 11" id="KW-0798">TonB box</keyword>
<dbReference type="InterPro" id="IPR008969">
    <property type="entry name" value="CarboxyPept-like_regulatory"/>
</dbReference>
<evidence type="ECO:0000256" key="10">
    <source>
        <dbReference type="PROSITE-ProRule" id="PRU01360"/>
    </source>
</evidence>
<keyword evidence="8 10" id="KW-0472">Membrane</keyword>
<dbReference type="InterPro" id="IPR037066">
    <property type="entry name" value="Plug_dom_sf"/>
</dbReference>
<dbReference type="Proteomes" id="UP000646484">
    <property type="component" value="Unassembled WGS sequence"/>
</dbReference>
<proteinExistence type="inferred from homology"/>
<evidence type="ECO:0000256" key="12">
    <source>
        <dbReference type="SAM" id="SignalP"/>
    </source>
</evidence>
<dbReference type="PROSITE" id="PS52016">
    <property type="entry name" value="TONB_DEPENDENT_REC_3"/>
    <property type="match status" value="1"/>
</dbReference>
<protein>
    <submittedName>
        <fullName evidence="14">SusC/RagA family TonB-linked outer membrane protein</fullName>
    </submittedName>
</protein>
<keyword evidence="4" id="KW-0410">Iron transport</keyword>
<name>A0ABR7D4D6_9BACT</name>
<evidence type="ECO:0000256" key="7">
    <source>
        <dbReference type="ARBA" id="ARBA00023077"/>
    </source>
</evidence>
<dbReference type="NCBIfam" id="TIGR04056">
    <property type="entry name" value="OMP_RagA_SusC"/>
    <property type="match status" value="1"/>
</dbReference>
<dbReference type="Gene3D" id="2.40.170.20">
    <property type="entry name" value="TonB-dependent receptor, beta-barrel domain"/>
    <property type="match status" value="1"/>
</dbReference>
<dbReference type="NCBIfam" id="TIGR04057">
    <property type="entry name" value="SusC_RagA_signa"/>
    <property type="match status" value="1"/>
</dbReference>
<comment type="similarity">
    <text evidence="10 11">Belongs to the TonB-dependent receptor family.</text>
</comment>
<dbReference type="Pfam" id="PF13715">
    <property type="entry name" value="CarbopepD_reg_2"/>
    <property type="match status" value="1"/>
</dbReference>
<dbReference type="InterPro" id="IPR039426">
    <property type="entry name" value="TonB-dep_rcpt-like"/>
</dbReference>
<evidence type="ECO:0000313" key="15">
    <source>
        <dbReference type="Proteomes" id="UP000646484"/>
    </source>
</evidence>
<evidence type="ECO:0000256" key="6">
    <source>
        <dbReference type="ARBA" id="ARBA00023004"/>
    </source>
</evidence>
<keyword evidence="6" id="KW-0408">Iron</keyword>
<evidence type="ECO:0000256" key="5">
    <source>
        <dbReference type="ARBA" id="ARBA00022692"/>
    </source>
</evidence>
<reference evidence="14 15" key="1">
    <citation type="submission" date="2020-08" db="EMBL/GenBank/DDBJ databases">
        <title>Genome public.</title>
        <authorList>
            <person name="Liu C."/>
            <person name="Sun Q."/>
        </authorList>
    </citation>
    <scope>NUCLEOTIDE SEQUENCE [LARGE SCALE GENOMIC DNA]</scope>
    <source>
        <strain evidence="14 15">NSJ-56</strain>
    </source>
</reference>
<keyword evidence="5 10" id="KW-0812">Transmembrane</keyword>
<dbReference type="Pfam" id="PF00593">
    <property type="entry name" value="TonB_dep_Rec_b-barrel"/>
    <property type="match status" value="1"/>
</dbReference>
<accession>A0ABR7D4D6</accession>
<gene>
    <name evidence="14" type="ORF">H8S64_16955</name>
</gene>
<sequence>MKLTIVLTILLSISAFGEVASQNVSLKCENVLLREVFKSLKQQTGYLFVFNEEELDKAVRVSVDINNSTLAKALDRVLLGLPYTYEIIDDMVVIKPAPVKTTARDSVVRKVEVKGVVKDCKGELLPGVTVLIKGTAIGVATNVNGEYTIALDPKKQSLLFSFIGMRTKEVVWNGQKRLDVVLDDDCVSMDEVVVTGYQTIDKRKLTSSISSLTDKDLDFRGALTVDQMLEGKVPGLLAMTLSTTPGAATKMRLRGSSTFTGTREPLWVIDGIIYENPVPLSADEINSWDNINLIGNAITGLNPQDIERIDVLKDASATAIYGTRAANGVIVVTTKTGKVGKTSLSYNFNAGFMRRPTYDDFELMNSKERVEVSREIMDRGLYFEYTPQRMGYEGLMMDYWDKKISFAEFQQGVSEMEGRNTDWFGALFRNSFSQSHDISLSGGNENTRYYFSFGYSSNKGTERGTDLQRLTARMNLSTRLRDNILLDIRLSGSLQDADYNPGDYSAFDEAYYTNRTIPVRNADGSLYYVDRNVNVNRTANTNVYAGYNILNEFANGGNNIVNKSLNLTASLNWEILPNLRYMGTVGLTTTTNLTEEWMGEKSFYVADLRGWDYGERPAGDVPPKNIMDGGVYSNSSMNQYDWTVRNQLNYNFTIKEIHHFNVDFGQEAKSTIYKGTASGQFPGYMNEQGKTFSHFPVVQNGVDYEYTQALKYWFLQSGGVFPTITDRRENALSFYATMTYTFKNLYSLNFNIRNDGSNRFGQYKNEKFNPVWSVSGRWNINDESFMNCSWIETLALRGSYGYRGNVPNESPYLVIHTPRKQTASGELGALVRSFPNANLKWEKTSTVNIGLDWSFLRGRISGALEYYYSKSVDLITERPVSLVNGMTSLKINDGSATNKGIDFNISTRNIDTENFKWRTTLSFSHTKNTVMRGAEVIEGSVNTYSNYVSGSVVKKGVSVDGFYSYQFDGLDEYGLPRFKNLTGNSSNMTKEEFLSHIFTYSGTRTPTAFGSFSTEFMYKRLSLRAEFSYKFGYKVRMLRLYKDNGNILPYPEDNMNKVMAKRWRTSGDEATTNIPALSNATLSIPGADTYPSEAEAYMYTMVDVPFRSAAGPQTNAGWYMYDYSDLRVAKGDHIRVRAISLGYSLKGDWMKKAGINGLRVDFQVQNIGVIVFDKKLKGQDPDQVQSIGMPTLPTYNLSVNVNF</sequence>
<evidence type="ECO:0000256" key="9">
    <source>
        <dbReference type="ARBA" id="ARBA00023237"/>
    </source>
</evidence>
<keyword evidence="2 10" id="KW-0813">Transport</keyword>
<dbReference type="EMBL" id="JACOOH010000008">
    <property type="protein sequence ID" value="MBC5622781.1"/>
    <property type="molecule type" value="Genomic_DNA"/>
</dbReference>
<dbReference type="InterPro" id="IPR011662">
    <property type="entry name" value="Secretin/TonB_short_N"/>
</dbReference>
<dbReference type="Pfam" id="PF07715">
    <property type="entry name" value="Plug"/>
    <property type="match status" value="1"/>
</dbReference>
<evidence type="ECO:0000259" key="13">
    <source>
        <dbReference type="SMART" id="SM00965"/>
    </source>
</evidence>
<evidence type="ECO:0000256" key="11">
    <source>
        <dbReference type="RuleBase" id="RU003357"/>
    </source>
</evidence>
<comment type="subcellular location">
    <subcellularLocation>
        <location evidence="1 10">Cell outer membrane</location>
        <topology evidence="1 10">Multi-pass membrane protein</topology>
    </subcellularLocation>
</comment>
<evidence type="ECO:0000256" key="8">
    <source>
        <dbReference type="ARBA" id="ARBA00023136"/>
    </source>
</evidence>